<dbReference type="InterPro" id="IPR017871">
    <property type="entry name" value="ABC_transporter-like_CS"/>
</dbReference>
<dbReference type="SMART" id="SM00382">
    <property type="entry name" value="AAA"/>
    <property type="match status" value="1"/>
</dbReference>
<keyword evidence="8" id="KW-1185">Reference proteome</keyword>
<comment type="similarity">
    <text evidence="2">Belongs to the ABC transporter superfamily.</text>
</comment>
<dbReference type="GO" id="GO:0016887">
    <property type="term" value="F:ATP hydrolysis activity"/>
    <property type="evidence" value="ECO:0007669"/>
    <property type="project" value="InterPro"/>
</dbReference>
<dbReference type="PANTHER" id="PTHR42781:SF4">
    <property type="entry name" value="SPERMIDINE_PUTRESCINE IMPORT ATP-BINDING PROTEIN POTA"/>
    <property type="match status" value="1"/>
</dbReference>
<accession>A0AAE3QJL5</accession>
<feature type="domain" description="ABC transporter" evidence="6">
    <location>
        <begin position="7"/>
        <end position="237"/>
    </location>
</feature>
<dbReference type="RefSeq" id="WP_311788835.1">
    <property type="nucleotide sequence ID" value="NZ_JALDYY010000019.1"/>
</dbReference>
<evidence type="ECO:0000259" key="6">
    <source>
        <dbReference type="PROSITE" id="PS50893"/>
    </source>
</evidence>
<dbReference type="InterPro" id="IPR050093">
    <property type="entry name" value="ABC_SmlMolc_Importer"/>
</dbReference>
<dbReference type="GO" id="GO:0043190">
    <property type="term" value="C:ATP-binding cassette (ABC) transporter complex"/>
    <property type="evidence" value="ECO:0007669"/>
    <property type="project" value="InterPro"/>
</dbReference>
<dbReference type="Pfam" id="PF08402">
    <property type="entry name" value="TOBE_2"/>
    <property type="match status" value="1"/>
</dbReference>
<evidence type="ECO:0000256" key="2">
    <source>
        <dbReference type="ARBA" id="ARBA00005417"/>
    </source>
</evidence>
<dbReference type="InterPro" id="IPR013611">
    <property type="entry name" value="Transp-assoc_OB_typ2"/>
</dbReference>
<evidence type="ECO:0000256" key="1">
    <source>
        <dbReference type="ARBA" id="ARBA00004417"/>
    </source>
</evidence>
<dbReference type="AlphaFoldDB" id="A0AAE3QJL5"/>
<dbReference type="InterPro" id="IPR008995">
    <property type="entry name" value="Mo/tungstate-bd_C_term_dom"/>
</dbReference>
<dbReference type="EMBL" id="JALDYZ010000018">
    <property type="protein sequence ID" value="MDI7924740.1"/>
    <property type="molecule type" value="Genomic_DNA"/>
</dbReference>
<keyword evidence="4" id="KW-0547">Nucleotide-binding</keyword>
<dbReference type="Gene3D" id="3.40.50.300">
    <property type="entry name" value="P-loop containing nucleotide triphosphate hydrolases"/>
    <property type="match status" value="1"/>
</dbReference>
<dbReference type="PANTHER" id="PTHR42781">
    <property type="entry name" value="SPERMIDINE/PUTRESCINE IMPORT ATP-BINDING PROTEIN POTA"/>
    <property type="match status" value="1"/>
</dbReference>
<organism evidence="7 8">
    <name type="scientific">Ferirhizobium litorale</name>
    <dbReference type="NCBI Taxonomy" id="2927786"/>
    <lineage>
        <taxon>Bacteria</taxon>
        <taxon>Pseudomonadati</taxon>
        <taxon>Pseudomonadota</taxon>
        <taxon>Alphaproteobacteria</taxon>
        <taxon>Hyphomicrobiales</taxon>
        <taxon>Rhizobiaceae</taxon>
        <taxon>Ferirhizobium</taxon>
    </lineage>
</organism>
<proteinExistence type="inferred from homology"/>
<dbReference type="Proteomes" id="UP001161580">
    <property type="component" value="Unassembled WGS sequence"/>
</dbReference>
<evidence type="ECO:0000256" key="4">
    <source>
        <dbReference type="ARBA" id="ARBA00022741"/>
    </source>
</evidence>
<comment type="subcellular location">
    <subcellularLocation>
        <location evidence="1">Cell inner membrane</location>
        <topology evidence="1">Peripheral membrane protein</topology>
    </subcellularLocation>
</comment>
<dbReference type="PROSITE" id="PS00211">
    <property type="entry name" value="ABC_TRANSPORTER_1"/>
    <property type="match status" value="1"/>
</dbReference>
<evidence type="ECO:0000256" key="3">
    <source>
        <dbReference type="ARBA" id="ARBA00022448"/>
    </source>
</evidence>
<name>A0AAE3QJL5_9HYPH</name>
<dbReference type="SUPFAM" id="SSF50331">
    <property type="entry name" value="MOP-like"/>
    <property type="match status" value="1"/>
</dbReference>
<dbReference type="InterPro" id="IPR003593">
    <property type="entry name" value="AAA+_ATPase"/>
</dbReference>
<dbReference type="InterPro" id="IPR027417">
    <property type="entry name" value="P-loop_NTPase"/>
</dbReference>
<keyword evidence="3" id="KW-0813">Transport</keyword>
<keyword evidence="5 7" id="KW-0067">ATP-binding</keyword>
<dbReference type="Pfam" id="PF00005">
    <property type="entry name" value="ABC_tran"/>
    <property type="match status" value="1"/>
</dbReference>
<evidence type="ECO:0000313" key="7">
    <source>
        <dbReference type="EMBL" id="MDI7924740.1"/>
    </source>
</evidence>
<dbReference type="PROSITE" id="PS50893">
    <property type="entry name" value="ABC_TRANSPORTER_2"/>
    <property type="match status" value="1"/>
</dbReference>
<reference evidence="7" key="1">
    <citation type="submission" date="2022-03" db="EMBL/GenBank/DDBJ databases">
        <title>Fererhizobium litorale gen. nov., sp. nov., isolated from sandy sediments of the Sea of Japan seashore.</title>
        <authorList>
            <person name="Romanenko L."/>
            <person name="Kurilenko V."/>
            <person name="Otstavnykh N."/>
            <person name="Svetashev V."/>
            <person name="Tekutyeva L."/>
            <person name="Isaeva M."/>
            <person name="Mikhailov V."/>
        </authorList>
    </citation>
    <scope>NUCLEOTIDE SEQUENCE</scope>
    <source>
        <strain evidence="7">KMM 9576</strain>
    </source>
</reference>
<dbReference type="SUPFAM" id="SSF52540">
    <property type="entry name" value="P-loop containing nucleoside triphosphate hydrolases"/>
    <property type="match status" value="1"/>
</dbReference>
<evidence type="ECO:0000256" key="5">
    <source>
        <dbReference type="ARBA" id="ARBA00022840"/>
    </source>
</evidence>
<sequence length="376" mass="39638">MSQDGFLSVRSIAGAYGATRVLEDINLEIARGEFVALLGSSGCGKTTLLRTIAGFISPTAGSISVAGKDVTRLPPDKRGMALVFQSYALWPHMTVAQNIGYGLKLRGMPRAEIGARVSAMETLLGLDGLGARKPAALSGGQRQRVALGRALAIDPEILLLDEPLSNLDARIRLTVRHELRALQKRLGITAIHVTHDREEAMVMADRIVILDAGRIAQQGAPEEVYNRPTSAFVAAFMGAENVLSLSGAPRGENFVIAAGPANAPGTVPLMGRRLVAGAVEARFRPEAAQLFSAATPVVGPGITFLGEVTAVSYPGGHWRHSVRLAAHEIMADASRAFEPGEAVQVHVAPEALFLFSSPDQTPAPAISRSATGKVHA</sequence>
<evidence type="ECO:0000313" key="8">
    <source>
        <dbReference type="Proteomes" id="UP001161580"/>
    </source>
</evidence>
<dbReference type="GO" id="GO:0005524">
    <property type="term" value="F:ATP binding"/>
    <property type="evidence" value="ECO:0007669"/>
    <property type="project" value="UniProtKB-KW"/>
</dbReference>
<comment type="caution">
    <text evidence="7">The sequence shown here is derived from an EMBL/GenBank/DDBJ whole genome shotgun (WGS) entry which is preliminary data.</text>
</comment>
<dbReference type="GO" id="GO:0140359">
    <property type="term" value="F:ABC-type transporter activity"/>
    <property type="evidence" value="ECO:0007669"/>
    <property type="project" value="UniProtKB-ARBA"/>
</dbReference>
<dbReference type="FunFam" id="3.40.50.300:FF:000042">
    <property type="entry name" value="Maltose/maltodextrin ABC transporter, ATP-binding protein"/>
    <property type="match status" value="1"/>
</dbReference>
<gene>
    <name evidence="7" type="ORF">MRS75_22010</name>
</gene>
<dbReference type="InterPro" id="IPR003439">
    <property type="entry name" value="ABC_transporter-like_ATP-bd"/>
</dbReference>
<protein>
    <submittedName>
        <fullName evidence="7">ABC transporter ATP-binding protein</fullName>
    </submittedName>
</protein>